<dbReference type="Proteomes" id="UP000318538">
    <property type="component" value="Chromosome"/>
</dbReference>
<evidence type="ECO:0000313" key="1">
    <source>
        <dbReference type="EMBL" id="QDT04803.1"/>
    </source>
</evidence>
<gene>
    <name evidence="1" type="ORF">K227x_32000</name>
</gene>
<dbReference type="RefSeq" id="WP_261343449.1">
    <property type="nucleotide sequence ID" value="NZ_CP036525.1"/>
</dbReference>
<dbReference type="KEGG" id="rlc:K227x_32000"/>
<accession>A0A517NCC6</accession>
<organism evidence="1 2">
    <name type="scientific">Rubripirellula lacrimiformis</name>
    <dbReference type="NCBI Taxonomy" id="1930273"/>
    <lineage>
        <taxon>Bacteria</taxon>
        <taxon>Pseudomonadati</taxon>
        <taxon>Planctomycetota</taxon>
        <taxon>Planctomycetia</taxon>
        <taxon>Pirellulales</taxon>
        <taxon>Pirellulaceae</taxon>
        <taxon>Rubripirellula</taxon>
    </lineage>
</organism>
<keyword evidence="2" id="KW-1185">Reference proteome</keyword>
<sequence>MKQRFAIGKDLDSVTQANPRSISAVRSEIGWCLAGCQAMPLFVL</sequence>
<dbReference type="EMBL" id="CP036525">
    <property type="protein sequence ID" value="QDT04803.1"/>
    <property type="molecule type" value="Genomic_DNA"/>
</dbReference>
<name>A0A517NCC6_9BACT</name>
<protein>
    <submittedName>
        <fullName evidence="1">Uncharacterized protein</fullName>
    </submittedName>
</protein>
<evidence type="ECO:0000313" key="2">
    <source>
        <dbReference type="Proteomes" id="UP000318538"/>
    </source>
</evidence>
<dbReference type="AlphaFoldDB" id="A0A517NCC6"/>
<reference evidence="1 2" key="1">
    <citation type="submission" date="2019-02" db="EMBL/GenBank/DDBJ databases">
        <title>Deep-cultivation of Planctomycetes and their phenomic and genomic characterization uncovers novel biology.</title>
        <authorList>
            <person name="Wiegand S."/>
            <person name="Jogler M."/>
            <person name="Boedeker C."/>
            <person name="Pinto D."/>
            <person name="Vollmers J."/>
            <person name="Rivas-Marin E."/>
            <person name="Kohn T."/>
            <person name="Peeters S.H."/>
            <person name="Heuer A."/>
            <person name="Rast P."/>
            <person name="Oberbeckmann S."/>
            <person name="Bunk B."/>
            <person name="Jeske O."/>
            <person name="Meyerdierks A."/>
            <person name="Storesund J.E."/>
            <person name="Kallscheuer N."/>
            <person name="Luecker S."/>
            <person name="Lage O.M."/>
            <person name="Pohl T."/>
            <person name="Merkel B.J."/>
            <person name="Hornburger P."/>
            <person name="Mueller R.-W."/>
            <person name="Bruemmer F."/>
            <person name="Labrenz M."/>
            <person name="Spormann A.M."/>
            <person name="Op den Camp H."/>
            <person name="Overmann J."/>
            <person name="Amann R."/>
            <person name="Jetten M.S.M."/>
            <person name="Mascher T."/>
            <person name="Medema M.H."/>
            <person name="Devos D.P."/>
            <person name="Kaster A.-K."/>
            <person name="Ovreas L."/>
            <person name="Rohde M."/>
            <person name="Galperin M.Y."/>
            <person name="Jogler C."/>
        </authorList>
    </citation>
    <scope>NUCLEOTIDE SEQUENCE [LARGE SCALE GENOMIC DNA]</scope>
    <source>
        <strain evidence="1 2">K22_7</strain>
    </source>
</reference>
<proteinExistence type="predicted"/>